<dbReference type="AlphaFoldDB" id="A0A918QJP0"/>
<feature type="domain" description="Ricin B lectin" evidence="2">
    <location>
        <begin position="37"/>
        <end position="153"/>
    </location>
</feature>
<accession>A0A918QJP0</accession>
<dbReference type="Proteomes" id="UP000630936">
    <property type="component" value="Unassembled WGS sequence"/>
</dbReference>
<reference evidence="3" key="1">
    <citation type="journal article" date="2014" name="Int. J. Syst. Evol. Microbiol.">
        <title>Complete genome sequence of Corynebacterium casei LMG S-19264T (=DSM 44701T), isolated from a smear-ripened cheese.</title>
        <authorList>
            <consortium name="US DOE Joint Genome Institute (JGI-PGF)"/>
            <person name="Walter F."/>
            <person name="Albersmeier A."/>
            <person name="Kalinowski J."/>
            <person name="Ruckert C."/>
        </authorList>
    </citation>
    <scope>NUCLEOTIDE SEQUENCE</scope>
    <source>
        <strain evidence="3">JCM 4988</strain>
    </source>
</reference>
<dbReference type="SUPFAM" id="SSF50370">
    <property type="entry name" value="Ricin B-like lectins"/>
    <property type="match status" value="1"/>
</dbReference>
<comment type="caution">
    <text evidence="3">The sequence shown here is derived from an EMBL/GenBank/DDBJ whole genome shotgun (WGS) entry which is preliminary data.</text>
</comment>
<reference evidence="3" key="2">
    <citation type="submission" date="2020-09" db="EMBL/GenBank/DDBJ databases">
        <authorList>
            <person name="Sun Q."/>
            <person name="Ohkuma M."/>
        </authorList>
    </citation>
    <scope>NUCLEOTIDE SEQUENCE</scope>
    <source>
        <strain evidence="3">JCM 4988</strain>
    </source>
</reference>
<gene>
    <name evidence="3" type="ORF">GCM10010387_56570</name>
</gene>
<dbReference type="Pfam" id="PF00652">
    <property type="entry name" value="Ricin_B_lectin"/>
    <property type="match status" value="1"/>
</dbReference>
<keyword evidence="4" id="KW-1185">Reference proteome</keyword>
<feature type="chain" id="PRO_5037917844" description="Ricin B lectin domain-containing protein" evidence="1">
    <location>
        <begin position="32"/>
        <end position="153"/>
    </location>
</feature>
<evidence type="ECO:0000313" key="3">
    <source>
        <dbReference type="EMBL" id="GGZ55145.1"/>
    </source>
</evidence>
<dbReference type="Gene3D" id="2.80.10.50">
    <property type="match status" value="1"/>
</dbReference>
<feature type="signal peptide" evidence="1">
    <location>
        <begin position="1"/>
        <end position="31"/>
    </location>
</feature>
<protein>
    <recommendedName>
        <fullName evidence="2">Ricin B lectin domain-containing protein</fullName>
    </recommendedName>
</protein>
<sequence length="153" mass="16136">MRRVFGSRVSRRVAALTVAAAWLGAAQTVSASATAEAYQTTITHSQSGKCLDGSLSQGVRLVSCDSGAYQQWIVSVSSAATIKHVQSGKCLDGSASQGIRLITCDGGTYQQWNTNLPGYVVKHVQSGKCLDGSVSQGVRLITCSGANYQAWYL</sequence>
<proteinExistence type="predicted"/>
<dbReference type="SMART" id="SM00458">
    <property type="entry name" value="RICIN"/>
    <property type="match status" value="1"/>
</dbReference>
<keyword evidence="1" id="KW-0732">Signal</keyword>
<dbReference type="InterPro" id="IPR000772">
    <property type="entry name" value="Ricin_B_lectin"/>
</dbReference>
<organism evidence="3 4">
    <name type="scientific">Streptomyces inusitatus</name>
    <dbReference type="NCBI Taxonomy" id="68221"/>
    <lineage>
        <taxon>Bacteria</taxon>
        <taxon>Bacillati</taxon>
        <taxon>Actinomycetota</taxon>
        <taxon>Actinomycetes</taxon>
        <taxon>Kitasatosporales</taxon>
        <taxon>Streptomycetaceae</taxon>
        <taxon>Streptomyces</taxon>
    </lineage>
</organism>
<evidence type="ECO:0000259" key="2">
    <source>
        <dbReference type="SMART" id="SM00458"/>
    </source>
</evidence>
<dbReference type="RefSeq" id="WP_373305620.1">
    <property type="nucleotide sequence ID" value="NZ_BMWG01000024.1"/>
</dbReference>
<name>A0A918QJP0_9ACTN</name>
<evidence type="ECO:0000256" key="1">
    <source>
        <dbReference type="SAM" id="SignalP"/>
    </source>
</evidence>
<evidence type="ECO:0000313" key="4">
    <source>
        <dbReference type="Proteomes" id="UP000630936"/>
    </source>
</evidence>
<dbReference type="InterPro" id="IPR035992">
    <property type="entry name" value="Ricin_B-like_lectins"/>
</dbReference>
<dbReference type="PROSITE" id="PS50231">
    <property type="entry name" value="RICIN_B_LECTIN"/>
    <property type="match status" value="1"/>
</dbReference>
<dbReference type="CDD" id="cd23415">
    <property type="entry name" value="beta-trefoil_Ricin_AH"/>
    <property type="match status" value="1"/>
</dbReference>
<dbReference type="EMBL" id="BMWG01000024">
    <property type="protein sequence ID" value="GGZ55145.1"/>
    <property type="molecule type" value="Genomic_DNA"/>
</dbReference>